<dbReference type="RefSeq" id="WP_304377400.1">
    <property type="nucleotide sequence ID" value="NZ_JAUOZU010000012.1"/>
</dbReference>
<dbReference type="InterPro" id="IPR006016">
    <property type="entry name" value="UspA"/>
</dbReference>
<evidence type="ECO:0000313" key="4">
    <source>
        <dbReference type="EMBL" id="MDO6965463.1"/>
    </source>
</evidence>
<evidence type="ECO:0000259" key="3">
    <source>
        <dbReference type="Pfam" id="PF00582"/>
    </source>
</evidence>
<dbReference type="InterPro" id="IPR006015">
    <property type="entry name" value="Universal_stress_UspA"/>
</dbReference>
<evidence type="ECO:0000256" key="1">
    <source>
        <dbReference type="ARBA" id="ARBA00008791"/>
    </source>
</evidence>
<keyword evidence="5" id="KW-1185">Reference proteome</keyword>
<comment type="similarity">
    <text evidence="1">Belongs to the universal stress protein A family.</text>
</comment>
<dbReference type="PANTHER" id="PTHR46268:SF6">
    <property type="entry name" value="UNIVERSAL STRESS PROTEIN UP12"/>
    <property type="match status" value="1"/>
</dbReference>
<dbReference type="Pfam" id="PF00582">
    <property type="entry name" value="Usp"/>
    <property type="match status" value="2"/>
</dbReference>
<dbReference type="PANTHER" id="PTHR46268">
    <property type="entry name" value="STRESS RESPONSE PROTEIN NHAX"/>
    <property type="match status" value="1"/>
</dbReference>
<comment type="caution">
    <text evidence="4">The sequence shown here is derived from an EMBL/GenBank/DDBJ whole genome shotgun (WGS) entry which is preliminary data.</text>
</comment>
<reference evidence="4" key="1">
    <citation type="journal article" date="2015" name="Int. J. Syst. Evol. Microbiol.">
        <title>Rhizobium alvei sp. nov., isolated from a freshwater river.</title>
        <authorList>
            <person name="Sheu S.Y."/>
            <person name="Huang H.W."/>
            <person name="Young C.C."/>
            <person name="Chen W.M."/>
        </authorList>
    </citation>
    <scope>NUCLEOTIDE SEQUENCE</scope>
    <source>
        <strain evidence="4">TNR-22</strain>
    </source>
</reference>
<dbReference type="CDD" id="cd00293">
    <property type="entry name" value="USP-like"/>
    <property type="match status" value="2"/>
</dbReference>
<dbReference type="PRINTS" id="PR01438">
    <property type="entry name" value="UNVRSLSTRESS"/>
</dbReference>
<proteinExistence type="inferred from homology"/>
<organism evidence="4 5">
    <name type="scientific">Rhizobium alvei</name>
    <dbReference type="NCBI Taxonomy" id="1132659"/>
    <lineage>
        <taxon>Bacteria</taxon>
        <taxon>Pseudomonadati</taxon>
        <taxon>Pseudomonadota</taxon>
        <taxon>Alphaproteobacteria</taxon>
        <taxon>Hyphomicrobiales</taxon>
        <taxon>Rhizobiaceae</taxon>
        <taxon>Rhizobium/Agrobacterium group</taxon>
        <taxon>Rhizobium</taxon>
    </lineage>
</organism>
<feature type="domain" description="UspA" evidence="3">
    <location>
        <begin position="24"/>
        <end position="157"/>
    </location>
</feature>
<dbReference type="Proteomes" id="UP001174932">
    <property type="component" value="Unassembled WGS sequence"/>
</dbReference>
<evidence type="ECO:0000313" key="5">
    <source>
        <dbReference type="Proteomes" id="UP001174932"/>
    </source>
</evidence>
<sequence length="341" mass="35929">MASFEIGPRQRSGEHEARDPKIFSKVLACVDCSYASLAALSHAVAIAQAIGCELEVIRVIEATGLRASPTDPVDWAMQHRLAEAEVRANAAAFGELVHQVIIDDGVPGNRICDYVRENGVDLTVLSTGSTRNGTPTTPGSTALRVAEMAQGSVLLVPASHPSAHPVSYRRIMTLLDGSARAESALPVAVAVATAHHSNIVLVHAASDKVDPAGTRTVKPETQASSDRMSQRGERVGAHYLKRIQSWLPEGNGHHASHLLASDDPRHAVAKVASKDSADLIVLSSTGFGSHPGVTLGSVAEYLISHTEIPVLLVRDRASDMVSNAGRALDSSDLRQPLGAGL</sequence>
<accession>A0ABT8YP55</accession>
<name>A0ABT8YP55_9HYPH</name>
<feature type="domain" description="UspA" evidence="3">
    <location>
        <begin position="168"/>
        <end position="314"/>
    </location>
</feature>
<dbReference type="EMBL" id="JAUOZU010000012">
    <property type="protein sequence ID" value="MDO6965463.1"/>
    <property type="molecule type" value="Genomic_DNA"/>
</dbReference>
<dbReference type="SUPFAM" id="SSF52402">
    <property type="entry name" value="Adenine nucleotide alpha hydrolases-like"/>
    <property type="match status" value="2"/>
</dbReference>
<dbReference type="InterPro" id="IPR014729">
    <property type="entry name" value="Rossmann-like_a/b/a_fold"/>
</dbReference>
<gene>
    <name evidence="4" type="ORF">Q4481_15960</name>
</gene>
<dbReference type="Gene3D" id="3.40.50.620">
    <property type="entry name" value="HUPs"/>
    <property type="match status" value="2"/>
</dbReference>
<reference evidence="4" key="2">
    <citation type="submission" date="2023-07" db="EMBL/GenBank/DDBJ databases">
        <authorList>
            <person name="Shen H."/>
        </authorList>
    </citation>
    <scope>NUCLEOTIDE SEQUENCE</scope>
    <source>
        <strain evidence="4">TNR-22</strain>
    </source>
</reference>
<evidence type="ECO:0000256" key="2">
    <source>
        <dbReference type="SAM" id="MobiDB-lite"/>
    </source>
</evidence>
<feature type="region of interest" description="Disordered" evidence="2">
    <location>
        <begin position="211"/>
        <end position="232"/>
    </location>
</feature>
<protein>
    <submittedName>
        <fullName evidence="4">Universal stress protein</fullName>
    </submittedName>
</protein>